<dbReference type="Proteomes" id="UP000828390">
    <property type="component" value="Unassembled WGS sequence"/>
</dbReference>
<reference evidence="1" key="2">
    <citation type="submission" date="2020-11" db="EMBL/GenBank/DDBJ databases">
        <authorList>
            <person name="McCartney M.A."/>
            <person name="Auch B."/>
            <person name="Kono T."/>
            <person name="Mallez S."/>
            <person name="Becker A."/>
            <person name="Gohl D.M."/>
            <person name="Silverstein K.A.T."/>
            <person name="Koren S."/>
            <person name="Bechman K.B."/>
            <person name="Herman A."/>
            <person name="Abrahante J.E."/>
            <person name="Garbe J."/>
        </authorList>
    </citation>
    <scope>NUCLEOTIDE SEQUENCE</scope>
    <source>
        <strain evidence="1">Duluth1</strain>
        <tissue evidence="1">Whole animal</tissue>
    </source>
</reference>
<reference evidence="1" key="1">
    <citation type="journal article" date="2019" name="bioRxiv">
        <title>The Genome of the Zebra Mussel, Dreissena polymorpha: A Resource for Invasive Species Research.</title>
        <authorList>
            <person name="McCartney M.A."/>
            <person name="Auch B."/>
            <person name="Kono T."/>
            <person name="Mallez S."/>
            <person name="Zhang Y."/>
            <person name="Obille A."/>
            <person name="Becker A."/>
            <person name="Abrahante J.E."/>
            <person name="Garbe J."/>
            <person name="Badalamenti J.P."/>
            <person name="Herman A."/>
            <person name="Mangelson H."/>
            <person name="Liachko I."/>
            <person name="Sullivan S."/>
            <person name="Sone E.D."/>
            <person name="Koren S."/>
            <person name="Silverstein K.A.T."/>
            <person name="Beckman K.B."/>
            <person name="Gohl D.M."/>
        </authorList>
    </citation>
    <scope>NUCLEOTIDE SEQUENCE</scope>
    <source>
        <strain evidence="1">Duluth1</strain>
        <tissue evidence="1">Whole animal</tissue>
    </source>
</reference>
<comment type="caution">
    <text evidence="1">The sequence shown here is derived from an EMBL/GenBank/DDBJ whole genome shotgun (WGS) entry which is preliminary data.</text>
</comment>
<protein>
    <submittedName>
        <fullName evidence="1">Uncharacterized protein</fullName>
    </submittedName>
</protein>
<accession>A0A9D4C506</accession>
<proteinExistence type="predicted"/>
<dbReference type="EMBL" id="JAIWYP010000013">
    <property type="protein sequence ID" value="KAH3717262.1"/>
    <property type="molecule type" value="Genomic_DNA"/>
</dbReference>
<evidence type="ECO:0000313" key="1">
    <source>
        <dbReference type="EMBL" id="KAH3717262.1"/>
    </source>
</evidence>
<dbReference type="AlphaFoldDB" id="A0A9D4C506"/>
<organism evidence="1 2">
    <name type="scientific">Dreissena polymorpha</name>
    <name type="common">Zebra mussel</name>
    <name type="synonym">Mytilus polymorpha</name>
    <dbReference type="NCBI Taxonomy" id="45954"/>
    <lineage>
        <taxon>Eukaryota</taxon>
        <taxon>Metazoa</taxon>
        <taxon>Spiralia</taxon>
        <taxon>Lophotrochozoa</taxon>
        <taxon>Mollusca</taxon>
        <taxon>Bivalvia</taxon>
        <taxon>Autobranchia</taxon>
        <taxon>Heteroconchia</taxon>
        <taxon>Euheterodonta</taxon>
        <taxon>Imparidentia</taxon>
        <taxon>Neoheterodontei</taxon>
        <taxon>Myida</taxon>
        <taxon>Dreissenoidea</taxon>
        <taxon>Dreissenidae</taxon>
        <taxon>Dreissena</taxon>
    </lineage>
</organism>
<sequence>MLLHYHCPQAQVRHLHHEQLMVLDHQQLMLNHKHCPLLPFQCLPQRLMKQLIQIQRTVQLCLLKLFQQRKQMQKVLQALH</sequence>
<name>A0A9D4C506_DREPO</name>
<keyword evidence="2" id="KW-1185">Reference proteome</keyword>
<evidence type="ECO:0000313" key="2">
    <source>
        <dbReference type="Proteomes" id="UP000828390"/>
    </source>
</evidence>
<gene>
    <name evidence="1" type="ORF">DPMN_060044</name>
</gene>